<reference evidence="2" key="2">
    <citation type="submission" date="2014-06" db="EMBL/GenBank/DDBJ databases">
        <authorList>
            <person name="Hu T."/>
            <person name="Eisen M.B."/>
            <person name="Thornton K.R."/>
            <person name="Andolfatto P."/>
        </authorList>
    </citation>
    <scope>NUCLEOTIDE SEQUENCE</scope>
    <source>
        <strain evidence="2">W501</strain>
    </source>
</reference>
<evidence type="ECO:0000313" key="2">
    <source>
        <dbReference type="EMBL" id="KMY97040.1"/>
    </source>
</evidence>
<sequence>MEQQMLDELTLERWKRAGRTCNMQQAVGKMDIKYLWIICNESRKQICIARVSSGIEFRDHRSQPQSQTQTQSQSKFQVPVPGLGPSIQQNHKTETKRRQLRCCGYCAPRALHAKRQFRYKMSKPGRLEPWNRVSEQSST</sequence>
<dbReference type="EMBL" id="CM002912">
    <property type="protein sequence ID" value="KMY97040.1"/>
    <property type="molecule type" value="Genomic_DNA"/>
</dbReference>
<organism evidence="2">
    <name type="scientific">Drosophila simulans</name>
    <name type="common">Fruit fly</name>
    <dbReference type="NCBI Taxonomy" id="7240"/>
    <lineage>
        <taxon>Eukaryota</taxon>
        <taxon>Metazoa</taxon>
        <taxon>Ecdysozoa</taxon>
        <taxon>Arthropoda</taxon>
        <taxon>Hexapoda</taxon>
        <taxon>Insecta</taxon>
        <taxon>Pterygota</taxon>
        <taxon>Neoptera</taxon>
        <taxon>Endopterygota</taxon>
        <taxon>Diptera</taxon>
        <taxon>Brachycera</taxon>
        <taxon>Muscomorpha</taxon>
        <taxon>Ephydroidea</taxon>
        <taxon>Drosophilidae</taxon>
        <taxon>Drosophila</taxon>
        <taxon>Sophophora</taxon>
    </lineage>
</organism>
<evidence type="ECO:0000256" key="1">
    <source>
        <dbReference type="SAM" id="MobiDB-lite"/>
    </source>
</evidence>
<feature type="region of interest" description="Disordered" evidence="1">
    <location>
        <begin position="58"/>
        <end position="97"/>
    </location>
</feature>
<reference evidence="2" key="1">
    <citation type="journal article" date="2013" name="Genome Res.">
        <title>A second-generation assembly of the Drosophila simulans genome provides new insights into patterns of lineage-specific divergence.</title>
        <authorList>
            <person name="Hu T.T."/>
            <person name="Eisen M.B."/>
            <person name="Thornton K.R."/>
            <person name="Andolfatto P."/>
        </authorList>
    </citation>
    <scope>NUCLEOTIDE SEQUENCE [LARGE SCALE GENOMIC DNA]</scope>
    <source>
        <strain evidence="2">W501</strain>
    </source>
</reference>
<dbReference type="AlphaFoldDB" id="A0A0J9UCR0"/>
<gene>
    <name evidence="2" type="primary">Dsim\GD29031</name>
    <name evidence="2" type="ORF">Dsimw501_GD29031</name>
</gene>
<accession>A0A0J9UCR0</accession>
<dbReference type="Proteomes" id="UP000035880">
    <property type="component" value="Chromosome 3L"/>
</dbReference>
<proteinExistence type="predicted"/>
<reference evidence="2" key="3">
    <citation type="submission" date="2015-04" db="EMBL/GenBank/DDBJ databases">
        <authorList>
            <consortium name="FlyBase"/>
        </authorList>
    </citation>
    <scope>NUCLEOTIDE SEQUENCE</scope>
    <source>
        <strain evidence="2">W501</strain>
    </source>
</reference>
<protein>
    <submittedName>
        <fullName evidence="2">Uncharacterized protein</fullName>
    </submittedName>
</protein>
<dbReference type="Bgee" id="FBgn0270321">
    <property type="expression patterns" value="Expressed in multicellular organism and 1 other cell type or tissue"/>
</dbReference>
<name>A0A0J9UCR0_DROSI</name>
<feature type="compositionally biased region" description="Low complexity" evidence="1">
    <location>
        <begin position="63"/>
        <end position="74"/>
    </location>
</feature>
<dbReference type="KEGG" id="dsi:Dsimw501_GD29031"/>